<dbReference type="Pfam" id="PF14397">
    <property type="entry name" value="ATPgrasp_ST"/>
    <property type="match status" value="1"/>
</dbReference>
<dbReference type="RefSeq" id="WP_343046695.1">
    <property type="nucleotide sequence ID" value="NZ_JACBZY010000001.1"/>
</dbReference>
<protein>
    <recommendedName>
        <fullName evidence="1">Alpha-L-glutamate ligase-related protein ATP-grasp domain-containing protein</fullName>
    </recommendedName>
</protein>
<feature type="domain" description="Alpha-L-glutamate ligase-related protein ATP-grasp" evidence="1">
    <location>
        <begin position="169"/>
        <end position="310"/>
    </location>
</feature>
<organism evidence="2 3">
    <name type="scientific">Schumannella luteola</name>
    <dbReference type="NCBI Taxonomy" id="472059"/>
    <lineage>
        <taxon>Bacteria</taxon>
        <taxon>Bacillati</taxon>
        <taxon>Actinomycetota</taxon>
        <taxon>Actinomycetes</taxon>
        <taxon>Micrococcales</taxon>
        <taxon>Microbacteriaceae</taxon>
        <taxon>Schumannella</taxon>
    </lineage>
</organism>
<comment type="caution">
    <text evidence="2">The sequence shown here is derived from an EMBL/GenBank/DDBJ whole genome shotgun (WGS) entry which is preliminary data.</text>
</comment>
<proteinExistence type="predicted"/>
<keyword evidence="3" id="KW-1185">Reference proteome</keyword>
<dbReference type="Proteomes" id="UP000553888">
    <property type="component" value="Unassembled WGS sequence"/>
</dbReference>
<accession>A0A852YFD9</accession>
<dbReference type="SUPFAM" id="SSF56059">
    <property type="entry name" value="Glutathione synthetase ATP-binding domain-like"/>
    <property type="match status" value="1"/>
</dbReference>
<sequence length="333" mass="37176">MLLRLRYLLNRARRLSPANLLGFAGRIAAGSSRSRLGILIDMLWCSVRYETAFQDYADWDFHLLTRAERATYMTHPKSNHLVERYNAKEFRHTFRDKIEFNTAFAPFIGRDWLDVRVASPEQIADFAARHGRIMAKVPDSLSGLGIKSYRAAEIEDWTAFREKLLAGRQFLLEEFITQHSDMAALYPDSVNSLRVITFAEHGKVSVLASVLKVGNGGDIDNFSGGGMYTMLDEHGVAHHPAFDAAGGTFAAHPISGTSIVGFRVPLFAETLELLDDVAVRIPEMPYIGWDVAIGTTAPMLIEGNPNSGVYQLKPSLSGVRTGLLPRYREVMHF</sequence>
<reference evidence="2 3" key="1">
    <citation type="submission" date="2020-07" db="EMBL/GenBank/DDBJ databases">
        <title>Sequencing the genomes of 1000 actinobacteria strains.</title>
        <authorList>
            <person name="Klenk H.-P."/>
        </authorList>
    </citation>
    <scope>NUCLEOTIDE SEQUENCE [LARGE SCALE GENOMIC DNA]</scope>
    <source>
        <strain evidence="2 3">DSM 23141</strain>
    </source>
</reference>
<dbReference type="InterPro" id="IPR039523">
    <property type="entry name" value="RimK-rel_E_lig_ATP-grasp"/>
</dbReference>
<name>A0A852YFD9_9MICO</name>
<evidence type="ECO:0000259" key="1">
    <source>
        <dbReference type="Pfam" id="PF14397"/>
    </source>
</evidence>
<dbReference type="EMBL" id="JACBZY010000001">
    <property type="protein sequence ID" value="NYG99871.1"/>
    <property type="molecule type" value="Genomic_DNA"/>
</dbReference>
<evidence type="ECO:0000313" key="2">
    <source>
        <dbReference type="EMBL" id="NYG99871.1"/>
    </source>
</evidence>
<evidence type="ECO:0000313" key="3">
    <source>
        <dbReference type="Proteomes" id="UP000553888"/>
    </source>
</evidence>
<dbReference type="AlphaFoldDB" id="A0A852YFD9"/>
<gene>
    <name evidence="2" type="ORF">BJ979_002497</name>
</gene>